<comment type="subcellular location">
    <subcellularLocation>
        <location evidence="1">Membrane</location>
        <topology evidence="1">Single-pass type I membrane protein</topology>
    </subcellularLocation>
</comment>
<keyword evidence="3 6" id="KW-1133">Transmembrane helix</keyword>
<evidence type="ECO:0000256" key="3">
    <source>
        <dbReference type="ARBA" id="ARBA00022989"/>
    </source>
</evidence>
<evidence type="ECO:0000313" key="9">
    <source>
        <dbReference type="Proteomes" id="UP000188320"/>
    </source>
</evidence>
<evidence type="ECO:0000313" key="8">
    <source>
        <dbReference type="EMBL" id="OMH84067.1"/>
    </source>
</evidence>
<dbReference type="PANTHER" id="PTHR13412:SF0">
    <property type="entry name" value="T-CELL IMMUNOMODULATORY PROTEIN"/>
    <property type="match status" value="1"/>
</dbReference>
<keyword evidence="2 6" id="KW-0812">Transmembrane</keyword>
<dbReference type="InterPro" id="IPR057089">
    <property type="entry name" value="C2_TIP"/>
</dbReference>
<organism evidence="8 9">
    <name type="scientific">Zancudomyces culisetae</name>
    <name type="common">Gut fungus</name>
    <name type="synonym">Smittium culisetae</name>
    <dbReference type="NCBI Taxonomy" id="1213189"/>
    <lineage>
        <taxon>Eukaryota</taxon>
        <taxon>Fungi</taxon>
        <taxon>Fungi incertae sedis</taxon>
        <taxon>Zoopagomycota</taxon>
        <taxon>Kickxellomycotina</taxon>
        <taxon>Harpellomycetes</taxon>
        <taxon>Harpellales</taxon>
        <taxon>Legeriomycetaceae</taxon>
        <taxon>Zancudomyces</taxon>
    </lineage>
</organism>
<comment type="caution">
    <text evidence="8">The sequence shown here is derived from an EMBL/GenBank/DDBJ whole genome shotgun (WGS) entry which is preliminary data.</text>
</comment>
<evidence type="ECO:0000256" key="6">
    <source>
        <dbReference type="SAM" id="Phobius"/>
    </source>
</evidence>
<evidence type="ECO:0000256" key="1">
    <source>
        <dbReference type="ARBA" id="ARBA00004479"/>
    </source>
</evidence>
<keyword evidence="4 6" id="KW-0472">Membrane</keyword>
<evidence type="ECO:0000256" key="2">
    <source>
        <dbReference type="ARBA" id="ARBA00022692"/>
    </source>
</evidence>
<name>A0A1R1PSY4_ZANCU</name>
<evidence type="ECO:0000259" key="7">
    <source>
        <dbReference type="Pfam" id="PF23122"/>
    </source>
</evidence>
<gene>
    <name evidence="8" type="ORF">AX774_g2413</name>
</gene>
<evidence type="ECO:0000256" key="5">
    <source>
        <dbReference type="ARBA" id="ARBA00023180"/>
    </source>
</evidence>
<evidence type="ECO:0000256" key="4">
    <source>
        <dbReference type="ARBA" id="ARBA00023136"/>
    </source>
</evidence>
<dbReference type="PANTHER" id="PTHR13412">
    <property type="entry name" value="T-CELL IMMUNOMODULATORY PROTEIN HOMOLOG"/>
    <property type="match status" value="1"/>
</dbReference>
<reference evidence="9" key="1">
    <citation type="submission" date="2017-01" db="EMBL/GenBank/DDBJ databases">
        <authorList>
            <person name="Wang Y."/>
            <person name="White M."/>
            <person name="Kvist S."/>
            <person name="Moncalvo J.-M."/>
        </authorList>
    </citation>
    <scope>NUCLEOTIDE SEQUENCE [LARGE SCALE GENOMIC DNA]</scope>
    <source>
        <strain evidence="9">COL-18-3</strain>
    </source>
</reference>
<sequence length="310" mass="34651">MDEEKNTETPGFFDKIINKIKGGNYIKGKDKSVAFTSQIAILNNIPCEKSSKRQECRSNTNTNTNTADMRTFERGKYEFEEFVSMGNPLNVMVYDINANGKMDLLVSFTDPNDSSKTKLKLLYNNLYIDAFFLDTIFSPGANSTLAAISGSDKTYITGFVGPTFKAVLNDKAGDYHMYSAVQVPSTSYRPLTLPTTIIGLGRTNNYISHFYAGYSSLSQELRGGVRLFEGIIPNSKLVVYPLTDRGDGSSSAWKLMLFLNENSNVLYICATFSVLMLLLTIVIFVLYKIEAGYDKREKLEQLHAINFDAL</sequence>
<dbReference type="Proteomes" id="UP000188320">
    <property type="component" value="Unassembled WGS sequence"/>
</dbReference>
<feature type="domain" description="T-cell immunomodulatory protein TIP C2" evidence="7">
    <location>
        <begin position="157"/>
        <end position="258"/>
    </location>
</feature>
<accession>A0A1R1PSY4</accession>
<proteinExistence type="predicted"/>
<keyword evidence="9" id="KW-1185">Reference proteome</keyword>
<protein>
    <submittedName>
        <fullName evidence="8">T-cell immunomodulatory protein</fullName>
    </submittedName>
</protein>
<keyword evidence="5" id="KW-0325">Glycoprotein</keyword>
<dbReference type="AlphaFoldDB" id="A0A1R1PSY4"/>
<feature type="transmembrane region" description="Helical" evidence="6">
    <location>
        <begin position="265"/>
        <end position="287"/>
    </location>
</feature>
<dbReference type="InterPro" id="IPR024881">
    <property type="entry name" value="Tip"/>
</dbReference>
<dbReference type="EMBL" id="LSSK01000257">
    <property type="protein sequence ID" value="OMH84067.1"/>
    <property type="molecule type" value="Genomic_DNA"/>
</dbReference>
<dbReference type="Pfam" id="PF23122">
    <property type="entry name" value="C2_ITFG1"/>
    <property type="match status" value="1"/>
</dbReference>
<dbReference type="OrthoDB" id="10022113at2759"/>
<dbReference type="GO" id="GO:0005886">
    <property type="term" value="C:plasma membrane"/>
    <property type="evidence" value="ECO:0007669"/>
    <property type="project" value="TreeGrafter"/>
</dbReference>